<dbReference type="Pfam" id="PF00126">
    <property type="entry name" value="HTH_1"/>
    <property type="match status" value="1"/>
</dbReference>
<dbReference type="Proteomes" id="UP000184391">
    <property type="component" value="Unassembled WGS sequence"/>
</dbReference>
<reference evidence="7" key="1">
    <citation type="submission" date="2016-12" db="EMBL/GenBank/DDBJ databases">
        <authorList>
            <person name="Varghese N."/>
            <person name="Submissions S."/>
        </authorList>
    </citation>
    <scope>NUCLEOTIDE SEQUENCE [LARGE SCALE GENOMIC DNA]</scope>
    <source>
        <strain evidence="7">DSM 11032</strain>
    </source>
</reference>
<dbReference type="GO" id="GO:0043565">
    <property type="term" value="F:sequence-specific DNA binding"/>
    <property type="evidence" value="ECO:0007669"/>
    <property type="project" value="TreeGrafter"/>
</dbReference>
<protein>
    <submittedName>
        <fullName evidence="6">Transcriptional regulator</fullName>
    </submittedName>
</protein>
<evidence type="ECO:0000313" key="7">
    <source>
        <dbReference type="Proteomes" id="UP000184391"/>
    </source>
</evidence>
<organism evidence="6 7">
    <name type="scientific">Erythrobacter sanguineus</name>
    <dbReference type="NCBI Taxonomy" id="198312"/>
    <lineage>
        <taxon>Bacteria</taxon>
        <taxon>Pseudomonadati</taxon>
        <taxon>Pseudomonadota</taxon>
        <taxon>Alphaproteobacteria</taxon>
        <taxon>Sphingomonadales</taxon>
        <taxon>Erythrobacteraceae</taxon>
        <taxon>Erythrobacter/Porphyrobacter group</taxon>
        <taxon>Erythrobacter</taxon>
    </lineage>
</organism>
<dbReference type="OrthoDB" id="9794694at2"/>
<keyword evidence="4" id="KW-0804">Transcription</keyword>
<dbReference type="RefSeq" id="WP_072673370.1">
    <property type="nucleotide sequence ID" value="NZ_FRDF01000004.1"/>
</dbReference>
<evidence type="ECO:0000256" key="2">
    <source>
        <dbReference type="ARBA" id="ARBA00023015"/>
    </source>
</evidence>
<evidence type="ECO:0000256" key="4">
    <source>
        <dbReference type="ARBA" id="ARBA00023163"/>
    </source>
</evidence>
<dbReference type="Pfam" id="PF03466">
    <property type="entry name" value="LysR_substrate"/>
    <property type="match status" value="1"/>
</dbReference>
<dbReference type="FunFam" id="1.10.10.10:FF:000001">
    <property type="entry name" value="LysR family transcriptional regulator"/>
    <property type="match status" value="1"/>
</dbReference>
<dbReference type="InterPro" id="IPR005119">
    <property type="entry name" value="LysR_subst-bd"/>
</dbReference>
<dbReference type="PANTHER" id="PTHR30537">
    <property type="entry name" value="HTH-TYPE TRANSCRIPTIONAL REGULATOR"/>
    <property type="match status" value="1"/>
</dbReference>
<dbReference type="SUPFAM" id="SSF46785">
    <property type="entry name" value="Winged helix' DNA-binding domain"/>
    <property type="match status" value="1"/>
</dbReference>
<feature type="domain" description="HTH lysR-type" evidence="5">
    <location>
        <begin position="7"/>
        <end position="64"/>
    </location>
</feature>
<accession>A0A1M7S2N8</accession>
<comment type="similarity">
    <text evidence="1">Belongs to the LysR transcriptional regulatory family.</text>
</comment>
<dbReference type="PROSITE" id="PS50931">
    <property type="entry name" value="HTH_LYSR"/>
    <property type="match status" value="1"/>
</dbReference>
<dbReference type="InterPro" id="IPR000847">
    <property type="entry name" value="LysR_HTH_N"/>
</dbReference>
<dbReference type="Gene3D" id="1.10.10.10">
    <property type="entry name" value="Winged helix-like DNA-binding domain superfamily/Winged helix DNA-binding domain"/>
    <property type="match status" value="1"/>
</dbReference>
<dbReference type="GO" id="GO:0006351">
    <property type="term" value="P:DNA-templated transcription"/>
    <property type="evidence" value="ECO:0007669"/>
    <property type="project" value="TreeGrafter"/>
</dbReference>
<dbReference type="STRING" id="198312.SAMN02745193_00805"/>
<evidence type="ECO:0000256" key="3">
    <source>
        <dbReference type="ARBA" id="ARBA00023125"/>
    </source>
</evidence>
<dbReference type="InterPro" id="IPR036390">
    <property type="entry name" value="WH_DNA-bd_sf"/>
</dbReference>
<evidence type="ECO:0000256" key="1">
    <source>
        <dbReference type="ARBA" id="ARBA00009437"/>
    </source>
</evidence>
<dbReference type="SUPFAM" id="SSF53850">
    <property type="entry name" value="Periplasmic binding protein-like II"/>
    <property type="match status" value="1"/>
</dbReference>
<dbReference type="InterPro" id="IPR036388">
    <property type="entry name" value="WH-like_DNA-bd_sf"/>
</dbReference>
<dbReference type="InterPro" id="IPR058163">
    <property type="entry name" value="LysR-type_TF_proteobact-type"/>
</dbReference>
<dbReference type="EMBL" id="FRDF01000004">
    <property type="protein sequence ID" value="SHN52522.1"/>
    <property type="molecule type" value="Genomic_DNA"/>
</dbReference>
<evidence type="ECO:0000313" key="6">
    <source>
        <dbReference type="EMBL" id="SHN52522.1"/>
    </source>
</evidence>
<proteinExistence type="inferred from homology"/>
<sequence>MPSRRLPPLRALEAFMRTVRLGSARAAAEEIGLSPSALSRRITNLEEFVGKKLFTRARQSMQLTDEGQAFYEAVNPHLEALARAVESQSDNIALLRLRLGVLPMFGSQRLFPRLGELRKRHPLLHIDIDTAPHLEDRVGDTLDAAIILSRGPASGLHAVRLDHNLVHAICSKEAARAIGSEITPESLAKQTFLIHNELPESFMAWKKANQLDDMEAGAIDHYDSGALMLEAAAQGLGIAIMHDDHLRRANDNRLTNLPGVAVESPYSYWFVCKPVSLESRPVRLFHDWLVRAGL</sequence>
<gene>
    <name evidence="6" type="ORF">SAMN02745193_00805</name>
</gene>
<dbReference type="Gene3D" id="3.40.190.10">
    <property type="entry name" value="Periplasmic binding protein-like II"/>
    <property type="match status" value="2"/>
</dbReference>
<keyword evidence="7" id="KW-1185">Reference proteome</keyword>
<name>A0A1M7S2N8_9SPHN</name>
<dbReference type="GO" id="GO:0003700">
    <property type="term" value="F:DNA-binding transcription factor activity"/>
    <property type="evidence" value="ECO:0007669"/>
    <property type="project" value="InterPro"/>
</dbReference>
<dbReference type="AlphaFoldDB" id="A0A1M7S2N8"/>
<evidence type="ECO:0000259" key="5">
    <source>
        <dbReference type="PROSITE" id="PS50931"/>
    </source>
</evidence>
<keyword evidence="3" id="KW-0238">DNA-binding</keyword>
<dbReference type="PANTHER" id="PTHR30537:SF5">
    <property type="entry name" value="HTH-TYPE TRANSCRIPTIONAL ACTIVATOR TTDR-RELATED"/>
    <property type="match status" value="1"/>
</dbReference>
<keyword evidence="2" id="KW-0805">Transcription regulation</keyword>